<keyword evidence="2" id="KW-1185">Reference proteome</keyword>
<reference evidence="1" key="2">
    <citation type="submission" date="2021-04" db="EMBL/GenBank/DDBJ databases">
        <authorList>
            <person name="Podell S."/>
        </authorList>
    </citation>
    <scope>NUCLEOTIDE SEQUENCE</scope>
    <source>
        <strain evidence="1">Hildebrandi</strain>
    </source>
</reference>
<proteinExistence type="predicted"/>
<dbReference type="AlphaFoldDB" id="A0A9K3L756"/>
<name>A0A9K3L756_9STRA</name>
<comment type="caution">
    <text evidence="1">The sequence shown here is derived from an EMBL/GenBank/DDBJ whole genome shotgun (WGS) entry which is preliminary data.</text>
</comment>
<accession>A0A9K3L756</accession>
<organism evidence="1 2">
    <name type="scientific">Nitzschia inconspicua</name>
    <dbReference type="NCBI Taxonomy" id="303405"/>
    <lineage>
        <taxon>Eukaryota</taxon>
        <taxon>Sar</taxon>
        <taxon>Stramenopiles</taxon>
        <taxon>Ochrophyta</taxon>
        <taxon>Bacillariophyta</taxon>
        <taxon>Bacillariophyceae</taxon>
        <taxon>Bacillariophycidae</taxon>
        <taxon>Bacillariales</taxon>
        <taxon>Bacillariaceae</taxon>
        <taxon>Nitzschia</taxon>
    </lineage>
</organism>
<evidence type="ECO:0000313" key="1">
    <source>
        <dbReference type="EMBL" id="KAG7356439.1"/>
    </source>
</evidence>
<sequence length="119" mass="13992">MARKRLTNGQKLQIMRDCEQRLANNESLRSIARSYGLQGKQIRNWRDKQLLLANTKSTKKSTSRRAKGRLQEYEWVSENWEAITEVTIRNAWRKSATSQKRSESYSYVVSHYLDSVLLP</sequence>
<gene>
    <name evidence="1" type="ORF">IV203_001125</name>
</gene>
<reference evidence="1" key="1">
    <citation type="journal article" date="2021" name="Sci. Rep.">
        <title>Diploid genomic architecture of Nitzschia inconspicua, an elite biomass production diatom.</title>
        <authorList>
            <person name="Oliver A."/>
            <person name="Podell S."/>
            <person name="Pinowska A."/>
            <person name="Traller J.C."/>
            <person name="Smith S.R."/>
            <person name="McClure R."/>
            <person name="Beliaev A."/>
            <person name="Bohutskyi P."/>
            <person name="Hill E.A."/>
            <person name="Rabines A."/>
            <person name="Zheng H."/>
            <person name="Allen L.Z."/>
            <person name="Kuo A."/>
            <person name="Grigoriev I.V."/>
            <person name="Allen A.E."/>
            <person name="Hazlebeck D."/>
            <person name="Allen E.E."/>
        </authorList>
    </citation>
    <scope>NUCLEOTIDE SEQUENCE</scope>
    <source>
        <strain evidence="1">Hildebrandi</strain>
    </source>
</reference>
<dbReference type="EMBL" id="JAGRRH010000015">
    <property type="protein sequence ID" value="KAG7356439.1"/>
    <property type="molecule type" value="Genomic_DNA"/>
</dbReference>
<protein>
    <submittedName>
        <fullName evidence="1">Uncharacterized protein</fullName>
    </submittedName>
</protein>
<evidence type="ECO:0000313" key="2">
    <source>
        <dbReference type="Proteomes" id="UP000693970"/>
    </source>
</evidence>
<dbReference type="Proteomes" id="UP000693970">
    <property type="component" value="Unassembled WGS sequence"/>
</dbReference>